<gene>
    <name evidence="2" type="ORF">F0169_10570</name>
</gene>
<dbReference type="EMBL" id="VUAZ01000055">
    <property type="protein sequence ID" value="MPR02472.1"/>
    <property type="molecule type" value="Genomic_DNA"/>
</dbReference>
<comment type="caution">
    <text evidence="2">The sequence shown here is derived from an EMBL/GenBank/DDBJ whole genome shotgun (WGS) entry which is preliminary data.</text>
</comment>
<accession>A0A5N7KLG6</accession>
<dbReference type="InterPro" id="IPR056110">
    <property type="entry name" value="DUF7693"/>
</dbReference>
<proteinExistence type="predicted"/>
<dbReference type="Proteomes" id="UP000326112">
    <property type="component" value="Unassembled WGS sequence"/>
</dbReference>
<keyword evidence="3" id="KW-1185">Reference proteome</keyword>
<feature type="domain" description="DUF7693" evidence="1">
    <location>
        <begin position="2"/>
        <end position="97"/>
    </location>
</feature>
<evidence type="ECO:0000259" key="1">
    <source>
        <dbReference type="Pfam" id="PF24745"/>
    </source>
</evidence>
<dbReference type="Pfam" id="PF24745">
    <property type="entry name" value="DUF7693"/>
    <property type="match status" value="1"/>
</dbReference>
<organism evidence="2 3">
    <name type="scientific">Pseudomonas kitaguniensis</name>
    <dbReference type="NCBI Taxonomy" id="2607908"/>
    <lineage>
        <taxon>Bacteria</taxon>
        <taxon>Pseudomonadati</taxon>
        <taxon>Pseudomonadota</taxon>
        <taxon>Gammaproteobacteria</taxon>
        <taxon>Pseudomonadales</taxon>
        <taxon>Pseudomonadaceae</taxon>
        <taxon>Pseudomonas</taxon>
    </lineage>
</organism>
<name>A0A5N7KLG6_9PSED</name>
<evidence type="ECO:0000313" key="2">
    <source>
        <dbReference type="EMBL" id="MPR02472.1"/>
    </source>
</evidence>
<reference evidence="2 3" key="2">
    <citation type="journal article" date="2023" name="Plant Pathol.">
        <title>Dismantling and reorganizing Pseudomonas marginalis sensu#lato.</title>
        <authorList>
            <person name="Sawada H."/>
            <person name="Fujikawa T."/>
            <person name="Satou M."/>
        </authorList>
    </citation>
    <scope>NUCLEOTIDE SEQUENCE [LARGE SCALE GENOMIC DNA]</scope>
    <source>
        <strain evidence="2 3">MAFF 212408</strain>
    </source>
</reference>
<reference evidence="2 3" key="1">
    <citation type="journal article" date="2020" name="Int. J. Syst. Evol. Microbiol.">
        <title>Pseudomonas kitaguniensis sp. nov., a pathogen causing bacterial rot of Welsh onion in Japan.</title>
        <authorList>
            <person name="Sawada H."/>
            <person name="Fujikawa T."/>
            <person name="Nishiwaki Y."/>
            <person name="Horita H."/>
        </authorList>
    </citation>
    <scope>NUCLEOTIDE SEQUENCE [LARGE SCALE GENOMIC DNA]</scope>
    <source>
        <strain evidence="2 3">MAFF 212408</strain>
    </source>
</reference>
<evidence type="ECO:0000313" key="3">
    <source>
        <dbReference type="Proteomes" id="UP000326112"/>
    </source>
</evidence>
<protein>
    <recommendedName>
        <fullName evidence="1">DUF7693 domain-containing protein</fullName>
    </recommendedName>
</protein>
<sequence>MSAREVCQLLREVTFERRTMTKVGQASWNEIHAGHFMVSVEGWRISIYNDCGTLDHCEECVSPEGRRWSFGAGDRFGTDPIALLSTWEHQALERLLKAL</sequence>